<dbReference type="RefSeq" id="WP_057765401.1">
    <property type="nucleotide sequence ID" value="NZ_LMBX01000015.1"/>
</dbReference>
<dbReference type="InterPro" id="IPR015422">
    <property type="entry name" value="PyrdxlP-dep_Trfase_small"/>
</dbReference>
<dbReference type="InterPro" id="IPR010111">
    <property type="entry name" value="Kynureninase"/>
</dbReference>
<name>A0A4R1AXV3_9BACI</name>
<dbReference type="InterPro" id="IPR015424">
    <property type="entry name" value="PyrdxlP-dep_Trfase"/>
</dbReference>
<reference evidence="5 6" key="1">
    <citation type="submission" date="2019-03" db="EMBL/GenBank/DDBJ databases">
        <authorList>
            <person name="Jensen L."/>
            <person name="Storgaard J."/>
            <person name="Sulaj E."/>
            <person name="Schramm A."/>
            <person name="Marshall I.P.G."/>
        </authorList>
    </citation>
    <scope>NUCLEOTIDE SEQUENCE [LARGE SCALE GENOMIC DNA]</scope>
    <source>
        <strain evidence="5 6">2017H2G3</strain>
    </source>
</reference>
<comment type="caution">
    <text evidence="5">The sequence shown here is derived from an EMBL/GenBank/DDBJ whole genome shotgun (WGS) entry which is preliminary data.</text>
</comment>
<sequence>MNTETLLQVRSEFPGLEKKIILSSCSQSAISLDVMNAMDEYKNSLLDEGMSWETWMEKVNRAKERFAKIINCDSSEVAVLSSVSDSISSILHSLDLNKQDVCITEMDFPCVGHAVLAQKHIQDFHVTFIPAENNMIPIENYETHITENTALTCISHVSYYNGFKQNIKDIANIAHKKGSLLLVDAYQSAGAVNIDVKDMDIDILVTGMQKYLLGVPGISFLYVKKELAERLYPTTTGWFGQANPFAFDLKHLDYAHSAQRFNTGTPPVINAYIADAALSFIEEIGMDTIKYHLAKLSSFTIKKAAELGFEIASPLDNNKKGTCTAIYVNNANNIEKQLKQAGFVVSARKDVIRIAPHIYNSEEDIVNCLLQLKELSH</sequence>
<keyword evidence="6" id="KW-1185">Reference proteome</keyword>
<gene>
    <name evidence="5" type="ORF">E0Y62_19245</name>
</gene>
<dbReference type="Pfam" id="PF00266">
    <property type="entry name" value="Aminotran_5"/>
    <property type="match status" value="1"/>
</dbReference>
<dbReference type="GO" id="GO:0009435">
    <property type="term" value="P:NAD+ biosynthetic process"/>
    <property type="evidence" value="ECO:0007669"/>
    <property type="project" value="InterPro"/>
</dbReference>
<dbReference type="Gene3D" id="3.90.1150.10">
    <property type="entry name" value="Aspartate Aminotransferase, domain 1"/>
    <property type="match status" value="1"/>
</dbReference>
<evidence type="ECO:0000256" key="2">
    <source>
        <dbReference type="ARBA" id="ARBA00022801"/>
    </source>
</evidence>
<organism evidence="5 6">
    <name type="scientific">Cytobacillus praedii</name>
    <dbReference type="NCBI Taxonomy" id="1742358"/>
    <lineage>
        <taxon>Bacteria</taxon>
        <taxon>Bacillati</taxon>
        <taxon>Bacillota</taxon>
        <taxon>Bacilli</taxon>
        <taxon>Bacillales</taxon>
        <taxon>Bacillaceae</taxon>
        <taxon>Cytobacillus</taxon>
    </lineage>
</organism>
<evidence type="ECO:0000313" key="6">
    <source>
        <dbReference type="Proteomes" id="UP000293846"/>
    </source>
</evidence>
<dbReference type="GO" id="GO:0019441">
    <property type="term" value="P:L-tryptophan catabolic process to kynurenine"/>
    <property type="evidence" value="ECO:0007669"/>
    <property type="project" value="TreeGrafter"/>
</dbReference>
<dbReference type="Gene3D" id="3.40.640.10">
    <property type="entry name" value="Type I PLP-dependent aspartate aminotransferase-like (Major domain)"/>
    <property type="match status" value="1"/>
</dbReference>
<keyword evidence="3" id="KW-0663">Pyridoxal phosphate</keyword>
<dbReference type="SUPFAM" id="SSF53383">
    <property type="entry name" value="PLP-dependent transferases"/>
    <property type="match status" value="1"/>
</dbReference>
<dbReference type="GO" id="GO:0043420">
    <property type="term" value="P:anthranilate metabolic process"/>
    <property type="evidence" value="ECO:0007669"/>
    <property type="project" value="TreeGrafter"/>
</dbReference>
<dbReference type="OrthoDB" id="513408at2"/>
<dbReference type="Proteomes" id="UP000293846">
    <property type="component" value="Unassembled WGS sequence"/>
</dbReference>
<keyword evidence="1" id="KW-0662">Pyridine nucleotide biosynthesis</keyword>
<evidence type="ECO:0000313" key="5">
    <source>
        <dbReference type="EMBL" id="TCJ02473.1"/>
    </source>
</evidence>
<accession>A0A4R1AXV3</accession>
<dbReference type="GO" id="GO:0030429">
    <property type="term" value="F:kynureninase activity"/>
    <property type="evidence" value="ECO:0007669"/>
    <property type="project" value="InterPro"/>
</dbReference>
<dbReference type="InterPro" id="IPR000192">
    <property type="entry name" value="Aminotrans_V_dom"/>
</dbReference>
<evidence type="ECO:0000256" key="3">
    <source>
        <dbReference type="ARBA" id="ARBA00022898"/>
    </source>
</evidence>
<keyword evidence="5" id="KW-0032">Aminotransferase</keyword>
<evidence type="ECO:0000256" key="1">
    <source>
        <dbReference type="ARBA" id="ARBA00022642"/>
    </source>
</evidence>
<dbReference type="AlphaFoldDB" id="A0A4R1AXV3"/>
<proteinExistence type="predicted"/>
<dbReference type="GO" id="GO:0008483">
    <property type="term" value="F:transaminase activity"/>
    <property type="evidence" value="ECO:0007669"/>
    <property type="project" value="UniProtKB-KW"/>
</dbReference>
<dbReference type="GO" id="GO:0005737">
    <property type="term" value="C:cytoplasm"/>
    <property type="evidence" value="ECO:0007669"/>
    <property type="project" value="InterPro"/>
</dbReference>
<dbReference type="STRING" id="1742358.GCA_001439605_01252"/>
<keyword evidence="5" id="KW-0808">Transferase</keyword>
<dbReference type="EMBL" id="SJTH01000032">
    <property type="protein sequence ID" value="TCJ02473.1"/>
    <property type="molecule type" value="Genomic_DNA"/>
</dbReference>
<dbReference type="InterPro" id="IPR015421">
    <property type="entry name" value="PyrdxlP-dep_Trfase_major"/>
</dbReference>
<feature type="domain" description="Aminotransferase class V" evidence="4">
    <location>
        <begin position="30"/>
        <end position="346"/>
    </location>
</feature>
<dbReference type="PANTHER" id="PTHR14084">
    <property type="entry name" value="KYNURENINASE"/>
    <property type="match status" value="1"/>
</dbReference>
<protein>
    <submittedName>
        <fullName evidence="5">Aminotransferase class V-fold PLP-dependent enzyme</fullName>
    </submittedName>
</protein>
<dbReference type="GO" id="GO:0030170">
    <property type="term" value="F:pyridoxal phosphate binding"/>
    <property type="evidence" value="ECO:0007669"/>
    <property type="project" value="InterPro"/>
</dbReference>
<dbReference type="PANTHER" id="PTHR14084:SF0">
    <property type="entry name" value="KYNURENINASE"/>
    <property type="match status" value="1"/>
</dbReference>
<evidence type="ECO:0000259" key="4">
    <source>
        <dbReference type="Pfam" id="PF00266"/>
    </source>
</evidence>
<keyword evidence="2" id="KW-0378">Hydrolase</keyword>